<keyword evidence="6 7" id="KW-0012">Acyltransferase</keyword>
<keyword evidence="2 7" id="KW-0808">Transferase</keyword>
<dbReference type="EC" id="2.3.1.225" evidence="7"/>
<name>A0AAV7KHZ7_9METZ</name>
<evidence type="ECO:0000256" key="1">
    <source>
        <dbReference type="ARBA" id="ARBA00004141"/>
    </source>
</evidence>
<proteinExistence type="inferred from homology"/>
<dbReference type="GO" id="GO:0016020">
    <property type="term" value="C:membrane"/>
    <property type="evidence" value="ECO:0007669"/>
    <property type="project" value="UniProtKB-SubCell"/>
</dbReference>
<evidence type="ECO:0000256" key="6">
    <source>
        <dbReference type="ARBA" id="ARBA00023315"/>
    </source>
</evidence>
<evidence type="ECO:0000256" key="4">
    <source>
        <dbReference type="ARBA" id="ARBA00022989"/>
    </source>
</evidence>
<feature type="transmembrane region" description="Helical" evidence="7">
    <location>
        <begin position="35"/>
        <end position="61"/>
    </location>
</feature>
<evidence type="ECO:0000256" key="5">
    <source>
        <dbReference type="ARBA" id="ARBA00023136"/>
    </source>
</evidence>
<reference evidence="9 10" key="1">
    <citation type="journal article" date="2023" name="BMC Biol.">
        <title>The compact genome of the sponge Oopsacas minuta (Hexactinellida) is lacking key metazoan core genes.</title>
        <authorList>
            <person name="Santini S."/>
            <person name="Schenkelaars Q."/>
            <person name="Jourda C."/>
            <person name="Duchesne M."/>
            <person name="Belahbib H."/>
            <person name="Rocher C."/>
            <person name="Selva M."/>
            <person name="Riesgo A."/>
            <person name="Vervoort M."/>
            <person name="Leys S.P."/>
            <person name="Kodjabachian L."/>
            <person name="Le Bivic A."/>
            <person name="Borchiellini C."/>
            <person name="Claverie J.M."/>
            <person name="Renard E."/>
        </authorList>
    </citation>
    <scope>NUCLEOTIDE SEQUENCE [LARGE SCALE GENOMIC DNA]</scope>
    <source>
        <strain evidence="9">SPO-2</strain>
    </source>
</reference>
<keyword evidence="4 7" id="KW-1133">Transmembrane helix</keyword>
<evidence type="ECO:0000313" key="10">
    <source>
        <dbReference type="Proteomes" id="UP001165289"/>
    </source>
</evidence>
<evidence type="ECO:0000259" key="8">
    <source>
        <dbReference type="Pfam" id="PF01529"/>
    </source>
</evidence>
<evidence type="ECO:0000313" key="9">
    <source>
        <dbReference type="EMBL" id="KAI6660325.1"/>
    </source>
</evidence>
<evidence type="ECO:0000256" key="3">
    <source>
        <dbReference type="ARBA" id="ARBA00022692"/>
    </source>
</evidence>
<keyword evidence="5 7" id="KW-0472">Membrane</keyword>
<gene>
    <name evidence="9" type="ORF">LOD99_13913</name>
</gene>
<accession>A0AAV7KHZ7</accession>
<evidence type="ECO:0000256" key="7">
    <source>
        <dbReference type="RuleBase" id="RU079119"/>
    </source>
</evidence>
<feature type="transmembrane region" description="Helical" evidence="7">
    <location>
        <begin position="12"/>
        <end position="29"/>
    </location>
</feature>
<dbReference type="GO" id="GO:0005783">
    <property type="term" value="C:endoplasmic reticulum"/>
    <property type="evidence" value="ECO:0007669"/>
    <property type="project" value="TreeGrafter"/>
</dbReference>
<dbReference type="GO" id="GO:0006612">
    <property type="term" value="P:protein targeting to membrane"/>
    <property type="evidence" value="ECO:0007669"/>
    <property type="project" value="TreeGrafter"/>
</dbReference>
<dbReference type="GO" id="GO:0019706">
    <property type="term" value="F:protein-cysteine S-palmitoyltransferase activity"/>
    <property type="evidence" value="ECO:0007669"/>
    <property type="project" value="UniProtKB-EC"/>
</dbReference>
<keyword evidence="10" id="KW-1185">Reference proteome</keyword>
<dbReference type="PROSITE" id="PS50216">
    <property type="entry name" value="DHHC"/>
    <property type="match status" value="1"/>
</dbReference>
<dbReference type="AlphaFoldDB" id="A0AAV7KHZ7"/>
<comment type="similarity">
    <text evidence="7">Belongs to the DHHC palmitoyltransferase family.</text>
</comment>
<comment type="subcellular location">
    <subcellularLocation>
        <location evidence="1">Membrane</location>
        <topology evidence="1">Multi-pass membrane protein</topology>
    </subcellularLocation>
</comment>
<feature type="domain" description="Palmitoyltransferase DHHC" evidence="8">
    <location>
        <begin position="100"/>
        <end position="218"/>
    </location>
</feature>
<protein>
    <recommendedName>
        <fullName evidence="7">Palmitoyltransferase</fullName>
        <ecNumber evidence="7">2.3.1.225</ecNumber>
    </recommendedName>
</protein>
<comment type="caution">
    <text evidence="9">The sequence shown here is derived from an EMBL/GenBank/DDBJ whole genome shotgun (WGS) entry which is preliminary data.</text>
</comment>
<keyword evidence="3 7" id="KW-0812">Transmembrane</keyword>
<dbReference type="Proteomes" id="UP001165289">
    <property type="component" value="Unassembled WGS sequence"/>
</dbReference>
<dbReference type="PANTHER" id="PTHR22883:SF488">
    <property type="entry name" value="PALMITOYLTRANSFERASE"/>
    <property type="match status" value="1"/>
</dbReference>
<comment type="catalytic activity">
    <reaction evidence="7">
        <text>L-cysteinyl-[protein] + hexadecanoyl-CoA = S-hexadecanoyl-L-cysteinyl-[protein] + CoA</text>
        <dbReference type="Rhea" id="RHEA:36683"/>
        <dbReference type="Rhea" id="RHEA-COMP:10131"/>
        <dbReference type="Rhea" id="RHEA-COMP:11032"/>
        <dbReference type="ChEBI" id="CHEBI:29950"/>
        <dbReference type="ChEBI" id="CHEBI:57287"/>
        <dbReference type="ChEBI" id="CHEBI:57379"/>
        <dbReference type="ChEBI" id="CHEBI:74151"/>
        <dbReference type="EC" id="2.3.1.225"/>
    </reaction>
</comment>
<feature type="transmembrane region" description="Helical" evidence="7">
    <location>
        <begin position="184"/>
        <end position="208"/>
    </location>
</feature>
<comment type="domain">
    <text evidence="7">The DHHC domain is required for palmitoyltransferase activity.</text>
</comment>
<feature type="transmembrane region" description="Helical" evidence="7">
    <location>
        <begin position="146"/>
        <end position="172"/>
    </location>
</feature>
<dbReference type="EMBL" id="JAKMXF010000033">
    <property type="protein sequence ID" value="KAI6660325.1"/>
    <property type="molecule type" value="Genomic_DNA"/>
</dbReference>
<dbReference type="GO" id="GO:0005794">
    <property type="term" value="C:Golgi apparatus"/>
    <property type="evidence" value="ECO:0007669"/>
    <property type="project" value="TreeGrafter"/>
</dbReference>
<dbReference type="Pfam" id="PF01529">
    <property type="entry name" value="DHHC"/>
    <property type="match status" value="1"/>
</dbReference>
<evidence type="ECO:0000256" key="2">
    <source>
        <dbReference type="ARBA" id="ARBA00022679"/>
    </source>
</evidence>
<sequence length="350" mass="39922">MVRLVTFRQIPFLISLSLLVGVTLLYYFFPLRHLILVTGWISAPIIILSIFTFVIVLIAFFRTSFVDPGIFPREIYDPPPVDPLQVTSHIQVKIRGCDYKLNWCETCRFYRPPRCSHCSVCDNCVDGFDHHCPWVDNCVGKRNYKYFFYFLISLTVHILFGCIVSVITIVLYRDSLTQVIVEMLLIAFVIIVLLFVLPLLGFHCGLILKGRNTHEHVTGKFKSQRHNPFDLGVVTNCIAISCAPSRPKYLRYKSIATNQIPVLEKYRSINSEPLNDSPLCEQNSSVLSTLETTNNSLSQFSMGNSSMDHGCSTDPIVYEFPVNSIQQTPYGIKDTDDKQHKTIINNLSHK</sequence>
<organism evidence="9 10">
    <name type="scientific">Oopsacas minuta</name>
    <dbReference type="NCBI Taxonomy" id="111878"/>
    <lineage>
        <taxon>Eukaryota</taxon>
        <taxon>Metazoa</taxon>
        <taxon>Porifera</taxon>
        <taxon>Hexactinellida</taxon>
        <taxon>Hexasterophora</taxon>
        <taxon>Lyssacinosida</taxon>
        <taxon>Leucopsacidae</taxon>
        <taxon>Oopsacas</taxon>
    </lineage>
</organism>
<dbReference type="PANTHER" id="PTHR22883">
    <property type="entry name" value="ZINC FINGER DHHC DOMAIN CONTAINING PROTEIN"/>
    <property type="match status" value="1"/>
</dbReference>
<dbReference type="InterPro" id="IPR039859">
    <property type="entry name" value="PFA4/ZDH16/20/ERF2-like"/>
</dbReference>
<dbReference type="InterPro" id="IPR001594">
    <property type="entry name" value="Palmitoyltrfase_DHHC"/>
</dbReference>